<name>A0A166CI43_9AGAM</name>
<dbReference type="Pfam" id="PF00664">
    <property type="entry name" value="ABC_membrane"/>
    <property type="match status" value="1"/>
</dbReference>
<dbReference type="EMBL" id="KV417629">
    <property type="protein sequence ID" value="KZP13679.1"/>
    <property type="molecule type" value="Genomic_DNA"/>
</dbReference>
<dbReference type="PROSITE" id="PS50929">
    <property type="entry name" value="ABC_TM1F"/>
    <property type="match status" value="1"/>
</dbReference>
<dbReference type="STRING" id="436010.A0A166CI43"/>
<protein>
    <recommendedName>
        <fullName evidence="6">ABC transmembrane type-1 domain-containing protein</fullName>
    </recommendedName>
</protein>
<evidence type="ECO:0000256" key="3">
    <source>
        <dbReference type="ARBA" id="ARBA00023136"/>
    </source>
</evidence>
<organism evidence="7 8">
    <name type="scientific">Athelia psychrophila</name>
    <dbReference type="NCBI Taxonomy" id="1759441"/>
    <lineage>
        <taxon>Eukaryota</taxon>
        <taxon>Fungi</taxon>
        <taxon>Dikarya</taxon>
        <taxon>Basidiomycota</taxon>
        <taxon>Agaricomycotina</taxon>
        <taxon>Agaricomycetes</taxon>
        <taxon>Agaricomycetidae</taxon>
        <taxon>Atheliales</taxon>
        <taxon>Atheliaceae</taxon>
        <taxon>Athelia</taxon>
    </lineage>
</organism>
<evidence type="ECO:0000259" key="6">
    <source>
        <dbReference type="PROSITE" id="PS50929"/>
    </source>
</evidence>
<gene>
    <name evidence="7" type="ORF">FIBSPDRAFT_897225</name>
</gene>
<feature type="domain" description="ABC transmembrane type-1" evidence="6">
    <location>
        <begin position="240"/>
        <end position="321"/>
    </location>
</feature>
<sequence length="346" mass="38456">MRRQACGNADCCTGNVGGIGSLAGAAEASAVRGRLRRFYNGIEGMVFWSEEVVTASVHHKYAPRETKKLPERGPQKRKQENPFWAKRMAEEARHANKIDADRSVSAQQTVRQKKLARVARSKKSKGSKNRALDNRPGKSSADTGMNTTDLLSIERKPGGRYGQTLALEKAAEPKIMGLMLRRDNTNFVIDICCCWTGGRVTSPLDTQSEGIMIEQGTYSTLIRSQQEARTAYLSPVGATRTVASLTREDQCFEQYSELLEGLFKTSNRTTFWSNMLYSPSQAMSLFVIALSFRYSSRFISNLNLKFSICGFFVGLMSNILSGGRMRARRSSGCLCEIKHVCLKGQI</sequence>
<evidence type="ECO:0000313" key="7">
    <source>
        <dbReference type="EMBL" id="KZP13679.1"/>
    </source>
</evidence>
<dbReference type="InterPro" id="IPR011527">
    <property type="entry name" value="ABC1_TM_dom"/>
</dbReference>
<evidence type="ECO:0000256" key="5">
    <source>
        <dbReference type="SAM" id="Phobius"/>
    </source>
</evidence>
<keyword evidence="8" id="KW-1185">Reference proteome</keyword>
<dbReference type="Proteomes" id="UP000076532">
    <property type="component" value="Unassembled WGS sequence"/>
</dbReference>
<dbReference type="GO" id="GO:0016020">
    <property type="term" value="C:membrane"/>
    <property type="evidence" value="ECO:0007669"/>
    <property type="project" value="InterPro"/>
</dbReference>
<dbReference type="GO" id="GO:0005524">
    <property type="term" value="F:ATP binding"/>
    <property type="evidence" value="ECO:0007669"/>
    <property type="project" value="InterPro"/>
</dbReference>
<dbReference type="GO" id="GO:0140359">
    <property type="term" value="F:ABC-type transporter activity"/>
    <property type="evidence" value="ECO:0007669"/>
    <property type="project" value="InterPro"/>
</dbReference>
<keyword evidence="3 5" id="KW-0472">Membrane</keyword>
<evidence type="ECO:0000256" key="2">
    <source>
        <dbReference type="ARBA" id="ARBA00022989"/>
    </source>
</evidence>
<feature type="region of interest" description="Disordered" evidence="4">
    <location>
        <begin position="94"/>
        <end position="155"/>
    </location>
</feature>
<proteinExistence type="predicted"/>
<accession>A0A166CI43</accession>
<evidence type="ECO:0000256" key="4">
    <source>
        <dbReference type="SAM" id="MobiDB-lite"/>
    </source>
</evidence>
<feature type="compositionally biased region" description="Basic residues" evidence="4">
    <location>
        <begin position="111"/>
        <end position="128"/>
    </location>
</feature>
<dbReference type="Gene3D" id="1.20.1560.10">
    <property type="entry name" value="ABC transporter type 1, transmembrane domain"/>
    <property type="match status" value="1"/>
</dbReference>
<reference evidence="7 8" key="1">
    <citation type="journal article" date="2016" name="Mol. Biol. Evol.">
        <title>Comparative Genomics of Early-Diverging Mushroom-Forming Fungi Provides Insights into the Origins of Lignocellulose Decay Capabilities.</title>
        <authorList>
            <person name="Nagy L.G."/>
            <person name="Riley R."/>
            <person name="Tritt A."/>
            <person name="Adam C."/>
            <person name="Daum C."/>
            <person name="Floudas D."/>
            <person name="Sun H."/>
            <person name="Yadav J.S."/>
            <person name="Pangilinan J."/>
            <person name="Larsson K.H."/>
            <person name="Matsuura K."/>
            <person name="Barry K."/>
            <person name="Labutti K."/>
            <person name="Kuo R."/>
            <person name="Ohm R.A."/>
            <person name="Bhattacharya S.S."/>
            <person name="Shirouzu T."/>
            <person name="Yoshinaga Y."/>
            <person name="Martin F.M."/>
            <person name="Grigoriev I.V."/>
            <person name="Hibbett D.S."/>
        </authorList>
    </citation>
    <scope>NUCLEOTIDE SEQUENCE [LARGE SCALE GENOMIC DNA]</scope>
    <source>
        <strain evidence="7 8">CBS 109695</strain>
    </source>
</reference>
<feature type="compositionally biased region" description="Polar residues" evidence="4">
    <location>
        <begin position="140"/>
        <end position="150"/>
    </location>
</feature>
<keyword evidence="2 5" id="KW-1133">Transmembrane helix</keyword>
<dbReference type="OrthoDB" id="6500128at2759"/>
<keyword evidence="1 5" id="KW-0812">Transmembrane</keyword>
<evidence type="ECO:0000313" key="8">
    <source>
        <dbReference type="Proteomes" id="UP000076532"/>
    </source>
</evidence>
<dbReference type="SUPFAM" id="SSF90123">
    <property type="entry name" value="ABC transporter transmembrane region"/>
    <property type="match status" value="1"/>
</dbReference>
<dbReference type="InterPro" id="IPR036640">
    <property type="entry name" value="ABC1_TM_sf"/>
</dbReference>
<evidence type="ECO:0000256" key="1">
    <source>
        <dbReference type="ARBA" id="ARBA00022692"/>
    </source>
</evidence>
<dbReference type="AlphaFoldDB" id="A0A166CI43"/>
<feature type="transmembrane region" description="Helical" evidence="5">
    <location>
        <begin position="304"/>
        <end position="321"/>
    </location>
</feature>